<dbReference type="GeneID" id="31358309"/>
<sequence>MNWDQYLPVGSPIFLQFKSTKTGELLYAYVNGNYIQLMYTNDPRTKDFVNAPVCDRVRPTDYPALFYLSFWDPSGEVLVKKKGAQILGSIDLDSKYPYSFSGNRLYHSNSMSTQPAILQVQDDNTVIDFKSKQKLTLVRSDHTYLGVGGDEVVVLVSALKDTVNHGREG</sequence>
<dbReference type="InParanoid" id="D3B321"/>
<dbReference type="EMBL" id="ADBJ01000010">
    <property type="protein sequence ID" value="EFA83719.1"/>
    <property type="molecule type" value="Genomic_DNA"/>
</dbReference>
<proteinExistence type="predicted"/>
<accession>D3B321</accession>
<protein>
    <submittedName>
        <fullName evidence="1">Uncharacterized protein</fullName>
    </submittedName>
</protein>
<gene>
    <name evidence="1" type="ORF">PPL_02786</name>
</gene>
<comment type="caution">
    <text evidence="1">The sequence shown here is derived from an EMBL/GenBank/DDBJ whole genome shotgun (WGS) entry which is preliminary data.</text>
</comment>
<evidence type="ECO:0000313" key="1">
    <source>
        <dbReference type="EMBL" id="EFA83719.1"/>
    </source>
</evidence>
<dbReference type="RefSeq" id="XP_020435836.1">
    <property type="nucleotide sequence ID" value="XM_020573764.1"/>
</dbReference>
<keyword evidence="2" id="KW-1185">Reference proteome</keyword>
<name>D3B321_HETP5</name>
<dbReference type="Proteomes" id="UP000001396">
    <property type="component" value="Unassembled WGS sequence"/>
</dbReference>
<reference evidence="1 2" key="1">
    <citation type="journal article" date="2011" name="Genome Res.">
        <title>Phylogeny-wide analysis of social amoeba genomes highlights ancient origins for complex intercellular communication.</title>
        <authorList>
            <person name="Heidel A.J."/>
            <person name="Lawal H.M."/>
            <person name="Felder M."/>
            <person name="Schilde C."/>
            <person name="Helps N.R."/>
            <person name="Tunggal B."/>
            <person name="Rivero F."/>
            <person name="John U."/>
            <person name="Schleicher M."/>
            <person name="Eichinger L."/>
            <person name="Platzer M."/>
            <person name="Noegel A.A."/>
            <person name="Schaap P."/>
            <person name="Gloeckner G."/>
        </authorList>
    </citation>
    <scope>NUCLEOTIDE SEQUENCE [LARGE SCALE GENOMIC DNA]</scope>
    <source>
        <strain evidence="2">ATCC 26659 / Pp 5 / PN500</strain>
    </source>
</reference>
<evidence type="ECO:0000313" key="2">
    <source>
        <dbReference type="Proteomes" id="UP000001396"/>
    </source>
</evidence>
<dbReference type="AlphaFoldDB" id="D3B321"/>
<organism evidence="1 2">
    <name type="scientific">Heterostelium pallidum (strain ATCC 26659 / Pp 5 / PN500)</name>
    <name type="common">Cellular slime mold</name>
    <name type="synonym">Polysphondylium pallidum</name>
    <dbReference type="NCBI Taxonomy" id="670386"/>
    <lineage>
        <taxon>Eukaryota</taxon>
        <taxon>Amoebozoa</taxon>
        <taxon>Evosea</taxon>
        <taxon>Eumycetozoa</taxon>
        <taxon>Dictyostelia</taxon>
        <taxon>Acytosteliales</taxon>
        <taxon>Acytosteliaceae</taxon>
        <taxon>Heterostelium</taxon>
    </lineage>
</organism>